<dbReference type="RefSeq" id="WP_347327387.1">
    <property type="nucleotide sequence ID" value="NZ_JBCGUH010000028.1"/>
</dbReference>
<gene>
    <name evidence="1" type="ORF">ACFSC9_00035</name>
</gene>
<protein>
    <submittedName>
        <fullName evidence="1">Uncharacterized protein</fullName>
    </submittedName>
</protein>
<proteinExistence type="predicted"/>
<name>A0ABW4REA9_9BACL</name>
<keyword evidence="2" id="KW-1185">Reference proteome</keyword>
<organism evidence="1 2">
    <name type="scientific">Paenibacillus wenxiniae</name>
    <dbReference type="NCBI Taxonomy" id="1636843"/>
    <lineage>
        <taxon>Bacteria</taxon>
        <taxon>Bacillati</taxon>
        <taxon>Bacillota</taxon>
        <taxon>Bacilli</taxon>
        <taxon>Bacillales</taxon>
        <taxon>Paenibacillaceae</taxon>
        <taxon>Paenibacillus</taxon>
    </lineage>
</organism>
<dbReference type="Proteomes" id="UP001597233">
    <property type="component" value="Unassembled WGS sequence"/>
</dbReference>
<accession>A0ABW4REA9</accession>
<sequence>MLYFLYKEDKQAWYYETDQEGNVFRQIAKEYDQAIKLSNQRKSLYYMQEHPLDLNDSELLSMQKADFEMEWRACNAGYMSGWEEMKTEHGIGTEVRGHIEVIFPQGIITCLNTTQYPGLIDYEQFAQQAQTSNIYPKAQWRGTIEGYDEWNGWIKIGNARLLDEAEEDL</sequence>
<dbReference type="EMBL" id="JBHUEH010000001">
    <property type="protein sequence ID" value="MFD1883908.1"/>
    <property type="molecule type" value="Genomic_DNA"/>
</dbReference>
<reference evidence="2" key="1">
    <citation type="journal article" date="2019" name="Int. J. Syst. Evol. Microbiol.">
        <title>The Global Catalogue of Microorganisms (GCM) 10K type strain sequencing project: providing services to taxonomists for standard genome sequencing and annotation.</title>
        <authorList>
            <consortium name="The Broad Institute Genomics Platform"/>
            <consortium name="The Broad Institute Genome Sequencing Center for Infectious Disease"/>
            <person name="Wu L."/>
            <person name="Ma J."/>
        </authorList>
    </citation>
    <scope>NUCLEOTIDE SEQUENCE [LARGE SCALE GENOMIC DNA]</scope>
    <source>
        <strain evidence="2">CCUG 54950</strain>
    </source>
</reference>
<evidence type="ECO:0000313" key="1">
    <source>
        <dbReference type="EMBL" id="MFD1883908.1"/>
    </source>
</evidence>
<evidence type="ECO:0000313" key="2">
    <source>
        <dbReference type="Proteomes" id="UP001597233"/>
    </source>
</evidence>
<comment type="caution">
    <text evidence="1">The sequence shown here is derived from an EMBL/GenBank/DDBJ whole genome shotgun (WGS) entry which is preliminary data.</text>
</comment>